<protein>
    <recommendedName>
        <fullName evidence="3 12">Pyruvate kinase</fullName>
        <ecNumber evidence="3 12">2.7.1.40</ecNumber>
    </recommendedName>
</protein>
<evidence type="ECO:0000313" key="14">
    <source>
        <dbReference type="EMBL" id="QUI21135.1"/>
    </source>
</evidence>
<dbReference type="InterPro" id="IPR015793">
    <property type="entry name" value="Pyrv_Knase_brl"/>
</dbReference>
<keyword evidence="8" id="KW-0067">ATP-binding</keyword>
<dbReference type="UniPathway" id="UPA00109">
    <property type="reaction ID" value="UER00188"/>
</dbReference>
<sequence length="350" mass="40031">MIWISEKVIVTLRKYDEDKDMTKLLNKVDELYALGIRRYRFNLGKLSNKQTIEDTFIVIKKMKSLYGDIRIMVDLGYPGTGVRFQLPADEKKRKFSKDEVIFFISTQYSGQEAYNTLRINAHDLRPLFTEGQLLYYRDGDVMFRVVSCISQDKVSVIPLMNIKIKANAAIKCGTFIKDHDTHGMVMSLVDDAQPEEIALSFVENPKDILALKKELTYSSYKIISKIETTKGLLHLDDIIDHSHGIMLARGDLAFNSPLSDFYYNQSKVIRETRLRNKDIYVATDILSSYCKLAFPSRSDVIDLGRIIAENVSGIILNGNLVSSQNFEQALHLIEDMYIKFAKGLLVYDCS</sequence>
<dbReference type="Gene3D" id="2.40.33.10">
    <property type="entry name" value="PK beta-barrel domain-like"/>
    <property type="match status" value="1"/>
</dbReference>
<evidence type="ECO:0000256" key="9">
    <source>
        <dbReference type="ARBA" id="ARBA00022842"/>
    </source>
</evidence>
<evidence type="ECO:0000256" key="8">
    <source>
        <dbReference type="ARBA" id="ARBA00022840"/>
    </source>
</evidence>
<keyword evidence="4 12" id="KW-0808">Transferase</keyword>
<proteinExistence type="inferred from homology"/>
<gene>
    <name evidence="14" type="ORF">HZI73_02010</name>
</gene>
<keyword evidence="11" id="KW-0670">Pyruvate</keyword>
<feature type="domain" description="Pyruvate kinase barrel" evidence="13">
    <location>
        <begin position="23"/>
        <end position="319"/>
    </location>
</feature>
<evidence type="ECO:0000256" key="12">
    <source>
        <dbReference type="RuleBase" id="RU000504"/>
    </source>
</evidence>
<name>A0A8J8MGF7_9FIRM</name>
<dbReference type="AlphaFoldDB" id="A0A8J8MGF7"/>
<dbReference type="SUPFAM" id="SSF51621">
    <property type="entry name" value="Phosphoenolpyruvate/pyruvate domain"/>
    <property type="match status" value="1"/>
</dbReference>
<keyword evidence="9 12" id="KW-0460">Magnesium</keyword>
<dbReference type="GO" id="GO:0005524">
    <property type="term" value="F:ATP binding"/>
    <property type="evidence" value="ECO:0007669"/>
    <property type="project" value="UniProtKB-KW"/>
</dbReference>
<dbReference type="GO" id="GO:0030955">
    <property type="term" value="F:potassium ion binding"/>
    <property type="evidence" value="ECO:0007669"/>
    <property type="project" value="InterPro"/>
</dbReference>
<dbReference type="Proteomes" id="UP000683246">
    <property type="component" value="Chromosome"/>
</dbReference>
<dbReference type="GO" id="GO:0016301">
    <property type="term" value="F:kinase activity"/>
    <property type="evidence" value="ECO:0007669"/>
    <property type="project" value="UniProtKB-KW"/>
</dbReference>
<dbReference type="KEGG" id="vpy:HZI73_02010"/>
<evidence type="ECO:0000256" key="6">
    <source>
        <dbReference type="ARBA" id="ARBA00022741"/>
    </source>
</evidence>
<evidence type="ECO:0000256" key="4">
    <source>
        <dbReference type="ARBA" id="ARBA00022679"/>
    </source>
</evidence>
<dbReference type="PANTHER" id="PTHR11817">
    <property type="entry name" value="PYRUVATE KINASE"/>
    <property type="match status" value="1"/>
</dbReference>
<keyword evidence="5" id="KW-0479">Metal-binding</keyword>
<keyword evidence="7 12" id="KW-0418">Kinase</keyword>
<reference evidence="14" key="1">
    <citation type="submission" date="2020-07" db="EMBL/GenBank/DDBJ databases">
        <title>Vallitalea pronyensis genome.</title>
        <authorList>
            <person name="Postec A."/>
        </authorList>
    </citation>
    <scope>NUCLEOTIDE SEQUENCE</scope>
    <source>
        <strain evidence="14">FatNI3</strain>
    </source>
</reference>
<dbReference type="InterPro" id="IPR015806">
    <property type="entry name" value="Pyrv_Knase_insert_dom_sf"/>
</dbReference>
<evidence type="ECO:0000259" key="13">
    <source>
        <dbReference type="Pfam" id="PF00224"/>
    </source>
</evidence>
<dbReference type="InterPro" id="IPR001697">
    <property type="entry name" value="Pyr_Knase"/>
</dbReference>
<dbReference type="EMBL" id="CP058649">
    <property type="protein sequence ID" value="QUI21135.1"/>
    <property type="molecule type" value="Genomic_DNA"/>
</dbReference>
<dbReference type="PRINTS" id="PR01050">
    <property type="entry name" value="PYRUVTKNASE"/>
</dbReference>
<evidence type="ECO:0000256" key="5">
    <source>
        <dbReference type="ARBA" id="ARBA00022723"/>
    </source>
</evidence>
<comment type="catalytic activity">
    <reaction evidence="12">
        <text>pyruvate + ATP = phosphoenolpyruvate + ADP + H(+)</text>
        <dbReference type="Rhea" id="RHEA:18157"/>
        <dbReference type="ChEBI" id="CHEBI:15361"/>
        <dbReference type="ChEBI" id="CHEBI:15378"/>
        <dbReference type="ChEBI" id="CHEBI:30616"/>
        <dbReference type="ChEBI" id="CHEBI:58702"/>
        <dbReference type="ChEBI" id="CHEBI:456216"/>
        <dbReference type="EC" id="2.7.1.40"/>
    </reaction>
</comment>
<keyword evidence="10 12" id="KW-0324">Glycolysis</keyword>
<evidence type="ECO:0000256" key="11">
    <source>
        <dbReference type="ARBA" id="ARBA00023317"/>
    </source>
</evidence>
<organism evidence="14 15">
    <name type="scientific">Vallitalea pronyensis</name>
    <dbReference type="NCBI Taxonomy" id="1348613"/>
    <lineage>
        <taxon>Bacteria</taxon>
        <taxon>Bacillati</taxon>
        <taxon>Bacillota</taxon>
        <taxon>Clostridia</taxon>
        <taxon>Lachnospirales</taxon>
        <taxon>Vallitaleaceae</taxon>
        <taxon>Vallitalea</taxon>
    </lineage>
</organism>
<keyword evidence="15" id="KW-1185">Reference proteome</keyword>
<comment type="pathway">
    <text evidence="1 12">Carbohydrate degradation; glycolysis; pyruvate from D-glyceraldehyde 3-phosphate: step 5/5.</text>
</comment>
<evidence type="ECO:0000256" key="2">
    <source>
        <dbReference type="ARBA" id="ARBA00008663"/>
    </source>
</evidence>
<keyword evidence="6" id="KW-0547">Nucleotide-binding</keyword>
<dbReference type="EC" id="2.7.1.40" evidence="3 12"/>
<dbReference type="InterPro" id="IPR040442">
    <property type="entry name" value="Pyrv_kinase-like_dom_sf"/>
</dbReference>
<dbReference type="Pfam" id="PF00224">
    <property type="entry name" value="PK"/>
    <property type="match status" value="1"/>
</dbReference>
<dbReference type="RefSeq" id="WP_212696597.1">
    <property type="nucleotide sequence ID" value="NZ_CP058649.1"/>
</dbReference>
<accession>A0A8J8MGF7</accession>
<evidence type="ECO:0000313" key="15">
    <source>
        <dbReference type="Proteomes" id="UP000683246"/>
    </source>
</evidence>
<comment type="similarity">
    <text evidence="2 12">Belongs to the pyruvate kinase family.</text>
</comment>
<evidence type="ECO:0000256" key="1">
    <source>
        <dbReference type="ARBA" id="ARBA00004997"/>
    </source>
</evidence>
<dbReference type="GO" id="GO:0004743">
    <property type="term" value="F:pyruvate kinase activity"/>
    <property type="evidence" value="ECO:0007669"/>
    <property type="project" value="UniProtKB-EC"/>
</dbReference>
<dbReference type="InterPro" id="IPR015813">
    <property type="entry name" value="Pyrv/PenolPyrv_kinase-like_dom"/>
</dbReference>
<evidence type="ECO:0000256" key="7">
    <source>
        <dbReference type="ARBA" id="ARBA00022777"/>
    </source>
</evidence>
<evidence type="ECO:0000256" key="10">
    <source>
        <dbReference type="ARBA" id="ARBA00023152"/>
    </source>
</evidence>
<evidence type="ECO:0000256" key="3">
    <source>
        <dbReference type="ARBA" id="ARBA00012142"/>
    </source>
</evidence>
<dbReference type="GO" id="GO:0000287">
    <property type="term" value="F:magnesium ion binding"/>
    <property type="evidence" value="ECO:0007669"/>
    <property type="project" value="InterPro"/>
</dbReference>
<dbReference type="Gene3D" id="3.20.20.60">
    <property type="entry name" value="Phosphoenolpyruvate-binding domains"/>
    <property type="match status" value="1"/>
</dbReference>